<dbReference type="SUPFAM" id="SSF52540">
    <property type="entry name" value="P-loop containing nucleoside triphosphate hydrolases"/>
    <property type="match status" value="1"/>
</dbReference>
<dbReference type="Gene3D" id="3.40.50.300">
    <property type="entry name" value="P-loop containing nucleotide triphosphate hydrolases"/>
    <property type="match status" value="1"/>
</dbReference>
<name>I3ZTJ4_THECF</name>
<proteinExistence type="predicted"/>
<accession>I3ZTJ4</accession>
<evidence type="ECO:0000313" key="3">
    <source>
        <dbReference type="Proteomes" id="UP000006064"/>
    </source>
</evidence>
<dbReference type="EMBL" id="CP003651">
    <property type="protein sequence ID" value="AFL95028.1"/>
    <property type="molecule type" value="Genomic_DNA"/>
</dbReference>
<dbReference type="PANTHER" id="PTHR34301:SF8">
    <property type="entry name" value="ATPASE DOMAIN-CONTAINING PROTEIN"/>
    <property type="match status" value="1"/>
</dbReference>
<dbReference type="STRING" id="163003.CL1_0823"/>
<dbReference type="InterPro" id="IPR036390">
    <property type="entry name" value="WH_DNA-bd_sf"/>
</dbReference>
<evidence type="ECO:0000259" key="1">
    <source>
        <dbReference type="Pfam" id="PF01637"/>
    </source>
</evidence>
<dbReference type="InterPro" id="IPR036388">
    <property type="entry name" value="WH-like_DNA-bd_sf"/>
</dbReference>
<dbReference type="HOGENOM" id="CLU_061108_0_0_2"/>
<gene>
    <name evidence="2" type="ORF">CL1_0823</name>
</gene>
<evidence type="ECO:0000313" key="2">
    <source>
        <dbReference type="EMBL" id="AFL95028.1"/>
    </source>
</evidence>
<dbReference type="InterPro" id="IPR011579">
    <property type="entry name" value="ATPase_dom"/>
</dbReference>
<dbReference type="GO" id="GO:0005524">
    <property type="term" value="F:ATP binding"/>
    <property type="evidence" value="ECO:0007669"/>
    <property type="project" value="InterPro"/>
</dbReference>
<dbReference type="Proteomes" id="UP000006064">
    <property type="component" value="Chromosome"/>
</dbReference>
<dbReference type="KEGG" id="thm:CL1_0823"/>
<dbReference type="InterPro" id="IPR027417">
    <property type="entry name" value="P-loop_NTPase"/>
</dbReference>
<keyword evidence="3" id="KW-1185">Reference proteome</keyword>
<dbReference type="AlphaFoldDB" id="I3ZTJ4"/>
<dbReference type="Gene3D" id="1.10.8.60">
    <property type="match status" value="1"/>
</dbReference>
<dbReference type="Gene3D" id="1.10.10.10">
    <property type="entry name" value="Winged helix-like DNA-binding domain superfamily/Winged helix DNA-binding domain"/>
    <property type="match status" value="1"/>
</dbReference>
<dbReference type="PANTHER" id="PTHR34301">
    <property type="entry name" value="DNA-BINDING PROTEIN-RELATED"/>
    <property type="match status" value="1"/>
</dbReference>
<feature type="domain" description="ATPase" evidence="1">
    <location>
        <begin position="22"/>
        <end position="259"/>
    </location>
</feature>
<organism evidence="2 3">
    <name type="scientific">Thermococcus cleftensis (strain DSM 27260 / KACC 17922 / CL1)</name>
    <dbReference type="NCBI Taxonomy" id="163003"/>
    <lineage>
        <taxon>Archaea</taxon>
        <taxon>Methanobacteriati</taxon>
        <taxon>Methanobacteriota</taxon>
        <taxon>Thermococci</taxon>
        <taxon>Thermococcales</taxon>
        <taxon>Thermococcaceae</taxon>
        <taxon>Thermococcus</taxon>
    </lineage>
</organism>
<sequence>MGCQKPNYFSTAPKTRICDLFGRDYHVYKFEKWMLNPNRRFFIITGPRRVGKTSFLYSTLNELHESKNYQTIVIDVRKVISMNKNYPENLIAQKMTGLLSGKKRFKEIFPFAKITVKLPFIEAAWENKEELSLAEIFDALGETDHTFVIAFDEAQELRYGQNDLRELFASVLDSPELQNIKLIFTGSQVGILEKWLAVDDGDSPLYGRFEKRIHLNRFSPNETIRFLEEGFEQNEFDDYDFDELILAYDGVGGTPGWLIDYANDRLEGYTHRKALKNMIEKAKKNVISEFKQLRKDKKKESNYEKVMRIIAKKVHERGYAKFGEVRSYTKLDDSLLRRLLIKLDDYGYIEQVGHDRYTIFDPIVANVFGDV</sequence>
<reference evidence="2 3" key="1">
    <citation type="journal article" date="2012" name="J. Bacteriol.">
        <title>Complete Genome Sequence of the Hyperthermophilic Archaeon Thermococcus sp. Strain CL1, Isolated from a Paralvinella sp. Polychaete Worm Collected from a Hydrothermal Vent.</title>
        <authorList>
            <person name="Jung J.H."/>
            <person name="Holden J.F."/>
            <person name="Seo D.H."/>
            <person name="Park K.H."/>
            <person name="Shin H."/>
            <person name="Ryu S."/>
            <person name="Lee J.H."/>
            <person name="Park C.S."/>
        </authorList>
    </citation>
    <scope>NUCLEOTIDE SEQUENCE [LARGE SCALE GENOMIC DNA]</scope>
    <source>
        <strain evidence="3">DSM 27260 / KACC 17922 / CL1</strain>
    </source>
</reference>
<dbReference type="Pfam" id="PF01637">
    <property type="entry name" value="ATPase_2"/>
    <property type="match status" value="1"/>
</dbReference>
<protein>
    <submittedName>
        <fullName evidence="2">ATPase (AAA+ superfamily) 1</fullName>
    </submittedName>
</protein>
<dbReference type="SUPFAM" id="SSF46785">
    <property type="entry name" value="Winged helix' DNA-binding domain"/>
    <property type="match status" value="1"/>
</dbReference>